<protein>
    <recommendedName>
        <fullName evidence="8">C3H1-type domain-containing protein</fullName>
    </recommendedName>
</protein>
<evidence type="ECO:0000256" key="1">
    <source>
        <dbReference type="ARBA" id="ARBA00022723"/>
    </source>
</evidence>
<dbReference type="GO" id="GO:0008270">
    <property type="term" value="F:zinc ion binding"/>
    <property type="evidence" value="ECO:0007669"/>
    <property type="project" value="UniProtKB-KW"/>
</dbReference>
<evidence type="ECO:0000313" key="9">
    <source>
        <dbReference type="EMBL" id="JAT20624.1"/>
    </source>
</evidence>
<accession>A0A1B6LAT0</accession>
<organism evidence="9">
    <name type="scientific">Graphocephala atropunctata</name>
    <dbReference type="NCBI Taxonomy" id="36148"/>
    <lineage>
        <taxon>Eukaryota</taxon>
        <taxon>Metazoa</taxon>
        <taxon>Ecdysozoa</taxon>
        <taxon>Arthropoda</taxon>
        <taxon>Hexapoda</taxon>
        <taxon>Insecta</taxon>
        <taxon>Pterygota</taxon>
        <taxon>Neoptera</taxon>
        <taxon>Paraneoptera</taxon>
        <taxon>Hemiptera</taxon>
        <taxon>Auchenorrhyncha</taxon>
        <taxon>Membracoidea</taxon>
        <taxon>Cicadellidae</taxon>
        <taxon>Cicadellinae</taxon>
        <taxon>Cicadellini</taxon>
        <taxon>Graphocephala</taxon>
    </lineage>
</organism>
<evidence type="ECO:0000256" key="2">
    <source>
        <dbReference type="ARBA" id="ARBA00022737"/>
    </source>
</evidence>
<feature type="domain" description="C3H1-type" evidence="8">
    <location>
        <begin position="113"/>
        <end position="139"/>
    </location>
</feature>
<dbReference type="AlphaFoldDB" id="A0A1B6LAT0"/>
<keyword evidence="2" id="KW-0677">Repeat</keyword>
<sequence>MMSDCEESKGHKEERKQICRDFLRNVCLRGYDCKYFHPDEKEKEYNPPATLSKLITFCHDYQNGKCMRYPCKFLHCSDEEEERYRQTGELPSRVLEEPWNKWIAAELISAKMGDTTPVCKDYLNGECARRNCRFRHISMRELEALSSRGRVPPRPPPFEEEPMFRRRDDRPRPIIDDYEPTFKRRRFMDTPYSYPNGHVRPDRAMFVLEEENSILRQRVAELKKRVDDLQATNEFLLEQNAQMRINDKGAASLTAVTVPAVTITNTAQMQPAQASNHQVMNAAIRTVTASVATVPVSIAAVAGTPCSIATVSMAPVQIPPAVVTMAQPSGQNPSGGPQALPMSMSEPQGPLVSYPIMTRPVLQPNITH</sequence>
<keyword evidence="3 5" id="KW-0863">Zinc-finger</keyword>
<feature type="domain" description="C3H1-type" evidence="8">
    <location>
        <begin position="13"/>
        <end position="40"/>
    </location>
</feature>
<dbReference type="PROSITE" id="PS50103">
    <property type="entry name" value="ZF_C3H1"/>
    <property type="match status" value="2"/>
</dbReference>
<name>A0A1B6LAT0_9HEMI</name>
<keyword evidence="6" id="KW-0175">Coiled coil</keyword>
<evidence type="ECO:0000256" key="3">
    <source>
        <dbReference type="ARBA" id="ARBA00022771"/>
    </source>
</evidence>
<evidence type="ECO:0000256" key="6">
    <source>
        <dbReference type="SAM" id="Coils"/>
    </source>
</evidence>
<evidence type="ECO:0000256" key="5">
    <source>
        <dbReference type="PROSITE-ProRule" id="PRU00723"/>
    </source>
</evidence>
<dbReference type="PANTHER" id="PTHR12675:SF6">
    <property type="entry name" value="ZINC FINGER CCCH DOMAIN-CONTAINING PROTEIN 10"/>
    <property type="match status" value="1"/>
</dbReference>
<dbReference type="Gene3D" id="3.30.1370.210">
    <property type="match status" value="2"/>
</dbReference>
<feature type="coiled-coil region" evidence="6">
    <location>
        <begin position="205"/>
        <end position="246"/>
    </location>
</feature>
<evidence type="ECO:0000259" key="8">
    <source>
        <dbReference type="PROSITE" id="PS50103"/>
    </source>
</evidence>
<proteinExistence type="predicted"/>
<dbReference type="EMBL" id="GEBQ01019353">
    <property type="protein sequence ID" value="JAT20624.1"/>
    <property type="molecule type" value="Transcribed_RNA"/>
</dbReference>
<evidence type="ECO:0000256" key="7">
    <source>
        <dbReference type="SAM" id="MobiDB-lite"/>
    </source>
</evidence>
<dbReference type="SMART" id="SM00356">
    <property type="entry name" value="ZnF_C3H1"/>
    <property type="match status" value="3"/>
</dbReference>
<dbReference type="CDD" id="cd14686">
    <property type="entry name" value="bZIP"/>
    <property type="match status" value="1"/>
</dbReference>
<feature type="compositionally biased region" description="Basic and acidic residues" evidence="7">
    <location>
        <begin position="162"/>
        <end position="175"/>
    </location>
</feature>
<keyword evidence="1 5" id="KW-0479">Metal-binding</keyword>
<dbReference type="InterPro" id="IPR000571">
    <property type="entry name" value="Znf_CCCH"/>
</dbReference>
<gene>
    <name evidence="9" type="ORF">g.9628</name>
</gene>
<feature type="zinc finger region" description="C3H1-type" evidence="5">
    <location>
        <begin position="13"/>
        <end position="40"/>
    </location>
</feature>
<feature type="region of interest" description="Disordered" evidence="7">
    <location>
        <begin position="146"/>
        <end position="176"/>
    </location>
</feature>
<evidence type="ECO:0000256" key="4">
    <source>
        <dbReference type="ARBA" id="ARBA00022833"/>
    </source>
</evidence>
<keyword evidence="4 5" id="KW-0862">Zinc</keyword>
<dbReference type="GO" id="GO:0043484">
    <property type="term" value="P:regulation of RNA splicing"/>
    <property type="evidence" value="ECO:0007669"/>
    <property type="project" value="TreeGrafter"/>
</dbReference>
<reference evidence="9" key="1">
    <citation type="submission" date="2015-11" db="EMBL/GenBank/DDBJ databases">
        <title>De novo transcriptome assembly of four potential Pierce s Disease insect vectors from Arizona vineyards.</title>
        <authorList>
            <person name="Tassone E.E."/>
        </authorList>
    </citation>
    <scope>NUCLEOTIDE SEQUENCE</scope>
</reference>
<dbReference type="PANTHER" id="PTHR12675">
    <property type="entry name" value="MUSCLEBLIND-LIKE PROTEIN"/>
    <property type="match status" value="1"/>
</dbReference>
<feature type="zinc finger region" description="C3H1-type" evidence="5">
    <location>
        <begin position="113"/>
        <end position="139"/>
    </location>
</feature>
<dbReference type="GO" id="GO:0003723">
    <property type="term" value="F:RNA binding"/>
    <property type="evidence" value="ECO:0007669"/>
    <property type="project" value="TreeGrafter"/>
</dbReference>